<protein>
    <submittedName>
        <fullName evidence="2">MarR family transcriptional regulator</fullName>
    </submittedName>
</protein>
<accession>A0A0H3D1M7</accession>
<evidence type="ECO:0000313" key="2">
    <source>
        <dbReference type="EMBL" id="ADJ44824.1"/>
    </source>
</evidence>
<dbReference type="Proteomes" id="UP000000328">
    <property type="component" value="Chromosome"/>
</dbReference>
<dbReference type="PATRIC" id="fig|749927.5.peg.3126"/>
<reference evidence="2 3" key="1">
    <citation type="journal article" date="2010" name="Cell Res.">
        <title>Complete genome sequence of the rifamycin SV-producing Amycolatopsis mediterranei U32 revealed its genetic characteristics in phylogeny and metabolism.</title>
        <authorList>
            <person name="Zhao W."/>
            <person name="Zhong Y."/>
            <person name="Yuan H."/>
            <person name="Wang J."/>
            <person name="Zheng H."/>
            <person name="Wang Y."/>
            <person name="Cen X."/>
            <person name="Xu F."/>
            <person name="Bai J."/>
            <person name="Han X."/>
            <person name="Lu G."/>
            <person name="Zhu Y."/>
            <person name="Shao Z."/>
            <person name="Yan H."/>
            <person name="Li C."/>
            <person name="Peng N."/>
            <person name="Zhang Z."/>
            <person name="Zhang Y."/>
            <person name="Lin W."/>
            <person name="Fan Y."/>
            <person name="Qin Z."/>
            <person name="Hu Y."/>
            <person name="Zhu B."/>
            <person name="Wang S."/>
            <person name="Ding X."/>
            <person name="Zhao G.P."/>
        </authorList>
    </citation>
    <scope>NUCLEOTIDE SEQUENCE [LARGE SCALE GENOMIC DNA]</scope>
    <source>
        <strain evidence="3">U-32</strain>
    </source>
</reference>
<dbReference type="OrthoDB" id="69852at2"/>
<dbReference type="PANTHER" id="PTHR39515">
    <property type="entry name" value="CONSERVED PROTEIN"/>
    <property type="match status" value="1"/>
</dbReference>
<dbReference type="InterPro" id="IPR000835">
    <property type="entry name" value="HTH_MarR-typ"/>
</dbReference>
<dbReference type="Pfam" id="PF12802">
    <property type="entry name" value="MarR_2"/>
    <property type="match status" value="1"/>
</dbReference>
<feature type="domain" description="HTH marR-type" evidence="1">
    <location>
        <begin position="5"/>
        <end position="137"/>
    </location>
</feature>
<dbReference type="GeneID" id="92870799"/>
<dbReference type="InterPro" id="IPR036390">
    <property type="entry name" value="WH_DNA-bd_sf"/>
</dbReference>
<dbReference type="EMBL" id="CP002000">
    <property type="protein sequence ID" value="ADJ44824.1"/>
    <property type="molecule type" value="Genomic_DNA"/>
</dbReference>
<dbReference type="SUPFAM" id="SSF46785">
    <property type="entry name" value="Winged helix' DNA-binding domain"/>
    <property type="match status" value="1"/>
</dbReference>
<organism evidence="2 3">
    <name type="scientific">Amycolatopsis mediterranei (strain U-32)</name>
    <dbReference type="NCBI Taxonomy" id="749927"/>
    <lineage>
        <taxon>Bacteria</taxon>
        <taxon>Bacillati</taxon>
        <taxon>Actinomycetota</taxon>
        <taxon>Actinomycetes</taxon>
        <taxon>Pseudonocardiales</taxon>
        <taxon>Pseudonocardiaceae</taxon>
        <taxon>Amycolatopsis</taxon>
    </lineage>
</organism>
<dbReference type="Gene3D" id="1.10.10.10">
    <property type="entry name" value="Winged helix-like DNA-binding domain superfamily/Winged helix DNA-binding domain"/>
    <property type="match status" value="1"/>
</dbReference>
<gene>
    <name evidence="2" type="primary">marR</name>
    <name evidence="2" type="ordered locus">AMED_3031</name>
</gene>
<evidence type="ECO:0000259" key="1">
    <source>
        <dbReference type="PROSITE" id="PS50995"/>
    </source>
</evidence>
<proteinExistence type="predicted"/>
<dbReference type="InterPro" id="IPR052526">
    <property type="entry name" value="HTH-type_Bedaq_tolerance"/>
</dbReference>
<dbReference type="SMART" id="SM00347">
    <property type="entry name" value="HTH_MARR"/>
    <property type="match status" value="1"/>
</dbReference>
<evidence type="ECO:0000313" key="3">
    <source>
        <dbReference type="Proteomes" id="UP000000328"/>
    </source>
</evidence>
<dbReference type="PANTHER" id="PTHR39515:SF2">
    <property type="entry name" value="HTH-TYPE TRANSCRIPTIONAL REGULATOR RV0880"/>
    <property type="match status" value="1"/>
</dbReference>
<dbReference type="KEGG" id="amd:AMED_3031"/>
<name>A0A0H3D1M7_AMYMU</name>
<dbReference type="HOGENOM" id="CLU_083287_15_6_11"/>
<dbReference type="AlphaFoldDB" id="A0A0H3D1M7"/>
<dbReference type="PROSITE" id="PS50995">
    <property type="entry name" value="HTH_MARR_2"/>
    <property type="match status" value="1"/>
</dbReference>
<dbReference type="GO" id="GO:0003700">
    <property type="term" value="F:DNA-binding transcription factor activity"/>
    <property type="evidence" value="ECO:0007669"/>
    <property type="project" value="InterPro"/>
</dbReference>
<dbReference type="RefSeq" id="WP_013224896.1">
    <property type="nucleotide sequence ID" value="NC_014318.1"/>
</dbReference>
<sequence>MTELADRLLGAVQGIRRVVRRRVRADVPGMPLPGAQVELLRVVADHPGIGVAAAARELHLANNSVSTLVNQLADAGLLRREADPADRRAARLEVTAAAADRMAAWRRARTGLVADALAELSEEDIAAIEQALPALEKLTGILKEQP</sequence>
<dbReference type="eggNOG" id="COG1846">
    <property type="taxonomic scope" value="Bacteria"/>
</dbReference>
<dbReference type="InterPro" id="IPR036388">
    <property type="entry name" value="WH-like_DNA-bd_sf"/>
</dbReference>